<accession>A0ABS4UBT7</accession>
<evidence type="ECO:0000256" key="1">
    <source>
        <dbReference type="SAM" id="MobiDB-lite"/>
    </source>
</evidence>
<feature type="compositionally biased region" description="Basic and acidic residues" evidence="1">
    <location>
        <begin position="70"/>
        <end position="79"/>
    </location>
</feature>
<gene>
    <name evidence="2" type="ORF">JOF29_000166</name>
</gene>
<feature type="region of interest" description="Disordered" evidence="1">
    <location>
        <begin position="1"/>
        <end position="117"/>
    </location>
</feature>
<name>A0ABS4UBT7_9ACTN</name>
<dbReference type="RefSeq" id="WP_209692300.1">
    <property type="nucleotide sequence ID" value="NZ_BAAAVU010000028.1"/>
</dbReference>
<dbReference type="Proteomes" id="UP000755585">
    <property type="component" value="Unassembled WGS sequence"/>
</dbReference>
<evidence type="ECO:0000313" key="2">
    <source>
        <dbReference type="EMBL" id="MBP2349083.1"/>
    </source>
</evidence>
<evidence type="ECO:0000313" key="3">
    <source>
        <dbReference type="Proteomes" id="UP000755585"/>
    </source>
</evidence>
<organism evidence="2 3">
    <name type="scientific">Kribbella aluminosa</name>
    <dbReference type="NCBI Taxonomy" id="416017"/>
    <lineage>
        <taxon>Bacteria</taxon>
        <taxon>Bacillati</taxon>
        <taxon>Actinomycetota</taxon>
        <taxon>Actinomycetes</taxon>
        <taxon>Propionibacteriales</taxon>
        <taxon>Kribbellaceae</taxon>
        <taxon>Kribbella</taxon>
    </lineage>
</organism>
<reference evidence="2 3" key="1">
    <citation type="submission" date="2021-03" db="EMBL/GenBank/DDBJ databases">
        <title>Sequencing the genomes of 1000 actinobacteria strains.</title>
        <authorList>
            <person name="Klenk H.-P."/>
        </authorList>
    </citation>
    <scope>NUCLEOTIDE SEQUENCE [LARGE SCALE GENOMIC DNA]</scope>
    <source>
        <strain evidence="2 3">DSM 18824</strain>
    </source>
</reference>
<sequence>MPQEQPGVDVNEHAANSDAKDDPPADVEAVDVAAVADRPEIPEGSNLAGSGDVPEPVTEDGMPEAPSTEASRRPDDSKPGTDLGNSPSETLVADAPETVDQSTPTELPRAGSAERLAEHDKHWHTAEANLPPGPLPDSGKNLDPEVIKSLDPDVRLLLEYEGAAEYIDKNVEARPWLEPAMDASPAVQRIFAAIDQGAGHAHIRHGPMGTDQMYADRVAYLNDPAQTDIAKREAGIDGLNPTQKHYCDVEATRIHDVTAFVTAFAAAVKLPEIQEALATPVGPAIESPDAIRVPIAELLGDEGHKYCSGYRLEGEDARKVRKEWLKARALGEDLTDLAEPRAIPIETFEGGEIVVRFKSNGTAYEISTMFVEPPSVDK</sequence>
<protein>
    <submittedName>
        <fullName evidence="2">Uncharacterized protein</fullName>
    </submittedName>
</protein>
<dbReference type="EMBL" id="JAGINT010000001">
    <property type="protein sequence ID" value="MBP2349083.1"/>
    <property type="molecule type" value="Genomic_DNA"/>
</dbReference>
<proteinExistence type="predicted"/>
<comment type="caution">
    <text evidence="2">The sequence shown here is derived from an EMBL/GenBank/DDBJ whole genome shotgun (WGS) entry which is preliminary data.</text>
</comment>
<keyword evidence="3" id="KW-1185">Reference proteome</keyword>